<organism evidence="1">
    <name type="scientific">freshwater metagenome</name>
    <dbReference type="NCBI Taxonomy" id="449393"/>
    <lineage>
        <taxon>unclassified sequences</taxon>
        <taxon>metagenomes</taxon>
        <taxon>ecological metagenomes</taxon>
    </lineage>
</organism>
<dbReference type="Pfam" id="PF13450">
    <property type="entry name" value="NAD_binding_8"/>
    <property type="match status" value="1"/>
</dbReference>
<dbReference type="InterPro" id="IPR036188">
    <property type="entry name" value="FAD/NAD-bd_sf"/>
</dbReference>
<dbReference type="PANTHER" id="PTHR10668:SF103">
    <property type="entry name" value="PYRIDINE NUCLEOTIDE-DISULFIDE OXIDOREDUCTASE DOMAIN-CONTAINING PROTEIN 2"/>
    <property type="match status" value="1"/>
</dbReference>
<proteinExistence type="predicted"/>
<dbReference type="GO" id="GO:0005829">
    <property type="term" value="C:cytosol"/>
    <property type="evidence" value="ECO:0007669"/>
    <property type="project" value="TreeGrafter"/>
</dbReference>
<accession>A0A6J6BWJ9</accession>
<dbReference type="SUPFAM" id="SSF51905">
    <property type="entry name" value="FAD/NAD(P)-binding domain"/>
    <property type="match status" value="1"/>
</dbReference>
<name>A0A6J6BWJ9_9ZZZZ</name>
<dbReference type="Gene3D" id="3.50.50.60">
    <property type="entry name" value="FAD/NAD(P)-binding domain"/>
    <property type="match status" value="2"/>
</dbReference>
<dbReference type="EMBL" id="CAEZSN010000056">
    <property type="protein sequence ID" value="CAB4542629.1"/>
    <property type="molecule type" value="Genomic_DNA"/>
</dbReference>
<dbReference type="AlphaFoldDB" id="A0A6J6BWJ9"/>
<gene>
    <name evidence="1" type="ORF">UFOPK1433_00595</name>
</gene>
<evidence type="ECO:0000313" key="1">
    <source>
        <dbReference type="EMBL" id="CAB4542629.1"/>
    </source>
</evidence>
<sequence length="522" mass="56008">MVEPNYDVAIIGGGHNGLVAAGYLAKAGKSVVVLEQHDVLGGAAISARSFKGIDARLSRYSYLVSLLPSQIIRDLELEVELAPRRFGSFTPDPTTGNDLLIDKDDHGATAASFASVNAAGDFERWNEFYAMTETIGQKLFGTVLEPLRTQSEVAELLGPDLWREFFAQPIGKTIEATFESDLVRGVVMTDALIGTFAPNHDAALDANKCFLYHVIGNETGEWSIPVGGMGSVTQSMAKRARELGAELKTNCEVLAIDEGRVVTYREDGQTKSLSAKYLLANVSKPVLNALLGKPTKHSIEGAQVKVNMLLRRLPKLKSGTDPVAAFGGTFHINEGFEQLQTAFDQALRGEIPNPLPCEIYCHSLTDPSILGKELQASGAQTLTVFALHTPHSLLTGKDHDEMRTALELAAIESINSVLAEDIRDLLLTDSDGNPCIETKTTQDLEDALGLPGGNIFHAPLSWPYADNNEPLQTPAQRWGVDSGEPGILFCGSTARRGGAVSGIAGHNAAMAVLEMEKNSALS</sequence>
<dbReference type="PANTHER" id="PTHR10668">
    <property type="entry name" value="PHYTOENE DEHYDROGENASE"/>
    <property type="match status" value="1"/>
</dbReference>
<protein>
    <submittedName>
        <fullName evidence="1">Unannotated protein</fullName>
    </submittedName>
</protein>
<reference evidence="1" key="1">
    <citation type="submission" date="2020-05" db="EMBL/GenBank/DDBJ databases">
        <authorList>
            <person name="Chiriac C."/>
            <person name="Salcher M."/>
            <person name="Ghai R."/>
            <person name="Kavagutti S V."/>
        </authorList>
    </citation>
    <scope>NUCLEOTIDE SEQUENCE</scope>
</reference>